<dbReference type="PANTHER" id="PTHR46972:SF1">
    <property type="entry name" value="FAD DEPENDENT OXIDOREDUCTASE DOMAIN-CONTAINING PROTEIN"/>
    <property type="match status" value="1"/>
</dbReference>
<dbReference type="OrthoDB" id="655030at2759"/>
<keyword evidence="3" id="KW-0560">Oxidoreductase</keyword>
<dbReference type="PRINTS" id="PR00420">
    <property type="entry name" value="RNGMNOXGNASE"/>
</dbReference>
<keyword evidence="4" id="KW-0503">Monooxygenase</keyword>
<evidence type="ECO:0000313" key="6">
    <source>
        <dbReference type="EMBL" id="KAE8166813.1"/>
    </source>
</evidence>
<dbReference type="Proteomes" id="UP000326950">
    <property type="component" value="Unassembled WGS sequence"/>
</dbReference>
<dbReference type="GO" id="GO:0071949">
    <property type="term" value="F:FAD binding"/>
    <property type="evidence" value="ECO:0007669"/>
    <property type="project" value="InterPro"/>
</dbReference>
<evidence type="ECO:0000259" key="5">
    <source>
        <dbReference type="Pfam" id="PF01494"/>
    </source>
</evidence>
<gene>
    <name evidence="6" type="ORF">BDV40DRAFT_254580</name>
</gene>
<organism evidence="6 7">
    <name type="scientific">Aspergillus tamarii</name>
    <dbReference type="NCBI Taxonomy" id="41984"/>
    <lineage>
        <taxon>Eukaryota</taxon>
        <taxon>Fungi</taxon>
        <taxon>Dikarya</taxon>
        <taxon>Ascomycota</taxon>
        <taxon>Pezizomycotina</taxon>
        <taxon>Eurotiomycetes</taxon>
        <taxon>Eurotiomycetidae</taxon>
        <taxon>Eurotiales</taxon>
        <taxon>Aspergillaceae</taxon>
        <taxon>Aspergillus</taxon>
        <taxon>Aspergillus subgen. Circumdati</taxon>
    </lineage>
</organism>
<keyword evidence="7" id="KW-1185">Reference proteome</keyword>
<evidence type="ECO:0000256" key="3">
    <source>
        <dbReference type="ARBA" id="ARBA00023002"/>
    </source>
</evidence>
<dbReference type="PANTHER" id="PTHR46972">
    <property type="entry name" value="MONOOXYGENASE ASQM-RELATED"/>
    <property type="match status" value="1"/>
</dbReference>
<dbReference type="InterPro" id="IPR002938">
    <property type="entry name" value="FAD-bd"/>
</dbReference>
<dbReference type="Gene3D" id="3.50.50.60">
    <property type="entry name" value="FAD/NAD(P)-binding domain"/>
    <property type="match status" value="1"/>
</dbReference>
<keyword evidence="1" id="KW-0285">Flavoprotein</keyword>
<proteinExistence type="predicted"/>
<evidence type="ECO:0000256" key="1">
    <source>
        <dbReference type="ARBA" id="ARBA00022630"/>
    </source>
</evidence>
<dbReference type="EMBL" id="ML738592">
    <property type="protein sequence ID" value="KAE8166813.1"/>
    <property type="molecule type" value="Genomic_DNA"/>
</dbReference>
<evidence type="ECO:0000256" key="2">
    <source>
        <dbReference type="ARBA" id="ARBA00022827"/>
    </source>
</evidence>
<dbReference type="Pfam" id="PF01494">
    <property type="entry name" value="FAD_binding_3"/>
    <property type="match status" value="2"/>
</dbReference>
<accession>A0A5N6V7M9</accession>
<evidence type="ECO:0000313" key="7">
    <source>
        <dbReference type="Proteomes" id="UP000326950"/>
    </source>
</evidence>
<protein>
    <submittedName>
        <fullName evidence="6">Putative salicylate hydroxylase</fullName>
    </submittedName>
</protein>
<evidence type="ECO:0000256" key="4">
    <source>
        <dbReference type="ARBA" id="ARBA00023033"/>
    </source>
</evidence>
<reference evidence="6 7" key="1">
    <citation type="submission" date="2019-04" db="EMBL/GenBank/DDBJ databases">
        <title>Friends and foes A comparative genomics study of 23 Aspergillus species from section Flavi.</title>
        <authorList>
            <consortium name="DOE Joint Genome Institute"/>
            <person name="Kjaerbolling I."/>
            <person name="Vesth T."/>
            <person name="Frisvad J.C."/>
            <person name="Nybo J.L."/>
            <person name="Theobald S."/>
            <person name="Kildgaard S."/>
            <person name="Isbrandt T."/>
            <person name="Kuo A."/>
            <person name="Sato A."/>
            <person name="Lyhne E.K."/>
            <person name="Kogle M.E."/>
            <person name="Wiebenga A."/>
            <person name="Kun R.S."/>
            <person name="Lubbers R.J."/>
            <person name="Makela M.R."/>
            <person name="Barry K."/>
            <person name="Chovatia M."/>
            <person name="Clum A."/>
            <person name="Daum C."/>
            <person name="Haridas S."/>
            <person name="He G."/>
            <person name="LaButti K."/>
            <person name="Lipzen A."/>
            <person name="Mondo S."/>
            <person name="Riley R."/>
            <person name="Salamov A."/>
            <person name="Simmons B.A."/>
            <person name="Magnuson J.K."/>
            <person name="Henrissat B."/>
            <person name="Mortensen U.H."/>
            <person name="Larsen T.O."/>
            <person name="Devries R.P."/>
            <person name="Grigoriev I.V."/>
            <person name="Machida M."/>
            <person name="Baker S.E."/>
            <person name="Andersen M.R."/>
        </authorList>
    </citation>
    <scope>NUCLEOTIDE SEQUENCE [LARGE SCALE GENOMIC DNA]</scope>
    <source>
        <strain evidence="6 7">CBS 117626</strain>
    </source>
</reference>
<sequence>MTALSDFEQRPKVAIIGAGPGGLTLARLLYLANVPFTIFERDKSREARRVTGGVLDLHAQTGQRAIREAGLWDIYQKHASYDAEELVITDHHNQVFYTTNGTSRGRPEIDRPVLRDILLNSVPEDRVRWDHDLKSVDFDGTLHFTHGVETGFDLVVGADGAWSKVRQALGYIQPFYSGVVCLELRISRPDEVDSEMHSMVGSGSYLSYGGDDTVLHTQRQGDGSLRVYAYMRRPESWLRDRAVDLSDREAVKTLLLQEYAHWSPELQRLICNCNEPVVNRPLYMLPVGYRWPHRKHLTLLGDAAHVMTPFAGEGVNTAMYDALKLAHAIIENPSALDGGVITYERDLVVRATRVQQVTWEELLNMFEQNAGQRLAERYDYLVALSEQDMQGAEGLGADNSAAN</sequence>
<keyword evidence="2" id="KW-0274">FAD</keyword>
<feature type="domain" description="FAD-binding" evidence="5">
    <location>
        <begin position="12"/>
        <end position="171"/>
    </location>
</feature>
<dbReference type="GO" id="GO:0004497">
    <property type="term" value="F:monooxygenase activity"/>
    <property type="evidence" value="ECO:0007669"/>
    <property type="project" value="UniProtKB-KW"/>
</dbReference>
<dbReference type="AlphaFoldDB" id="A0A5N6V7M9"/>
<feature type="domain" description="FAD-binding" evidence="5">
    <location>
        <begin position="297"/>
        <end position="354"/>
    </location>
</feature>
<name>A0A5N6V7M9_ASPTM</name>
<dbReference type="SUPFAM" id="SSF51905">
    <property type="entry name" value="FAD/NAD(P)-binding domain"/>
    <property type="match status" value="1"/>
</dbReference>
<dbReference type="InterPro" id="IPR036188">
    <property type="entry name" value="FAD/NAD-bd_sf"/>
</dbReference>